<proteinExistence type="predicted"/>
<dbReference type="Gene3D" id="1.10.357.10">
    <property type="entry name" value="Tetracycline Repressor, domain 2"/>
    <property type="match status" value="1"/>
</dbReference>
<dbReference type="RefSeq" id="WP_284918412.1">
    <property type="nucleotide sequence ID" value="NZ_CP126980.1"/>
</dbReference>
<dbReference type="SUPFAM" id="SSF46689">
    <property type="entry name" value="Homeodomain-like"/>
    <property type="match status" value="1"/>
</dbReference>
<sequence>MSAANLRARVRAEMTEEIKQVARRHLATDGANLSLRAVARDLGMASSAVYRYFASRDELLTALIIDAYRAVGDAAELHDSPEAEPAERWVAIAHAVRDWALANPHQWALIYGSPVPGYQAPQDTIEPATRVIMLLAGVLRDALTSGKLVEVPAQPEGRFGAEMAAVAQHFGPEVPAHLVGATMYGFVHLCGAVSAELFGQLNNTIEEDRRGFFDWQMRATASFAGLG</sequence>
<dbReference type="InterPro" id="IPR036271">
    <property type="entry name" value="Tet_transcr_reg_TetR-rel_C_sf"/>
</dbReference>
<dbReference type="Pfam" id="PF13305">
    <property type="entry name" value="TetR_C_33"/>
    <property type="match status" value="1"/>
</dbReference>
<gene>
    <name evidence="6" type="ORF">ACTOB_000557</name>
</gene>
<keyword evidence="1" id="KW-0805">Transcription regulation</keyword>
<dbReference type="Proteomes" id="UP001240150">
    <property type="component" value="Chromosome"/>
</dbReference>
<evidence type="ECO:0000259" key="5">
    <source>
        <dbReference type="PROSITE" id="PS50977"/>
    </source>
</evidence>
<evidence type="ECO:0000313" key="6">
    <source>
        <dbReference type="EMBL" id="WIM97066.1"/>
    </source>
</evidence>
<evidence type="ECO:0000313" key="7">
    <source>
        <dbReference type="Proteomes" id="UP001240150"/>
    </source>
</evidence>
<keyword evidence="2 4" id="KW-0238">DNA-binding</keyword>
<dbReference type="Pfam" id="PF00440">
    <property type="entry name" value="TetR_N"/>
    <property type="match status" value="1"/>
</dbReference>
<evidence type="ECO:0000256" key="4">
    <source>
        <dbReference type="PROSITE-ProRule" id="PRU00335"/>
    </source>
</evidence>
<dbReference type="InterPro" id="IPR009057">
    <property type="entry name" value="Homeodomain-like_sf"/>
</dbReference>
<dbReference type="PANTHER" id="PTHR30055">
    <property type="entry name" value="HTH-TYPE TRANSCRIPTIONAL REGULATOR RUTR"/>
    <property type="match status" value="1"/>
</dbReference>
<organism evidence="6 7">
    <name type="scientific">Actinoplanes oblitus</name>
    <dbReference type="NCBI Taxonomy" id="3040509"/>
    <lineage>
        <taxon>Bacteria</taxon>
        <taxon>Bacillati</taxon>
        <taxon>Actinomycetota</taxon>
        <taxon>Actinomycetes</taxon>
        <taxon>Micromonosporales</taxon>
        <taxon>Micromonosporaceae</taxon>
        <taxon>Actinoplanes</taxon>
    </lineage>
</organism>
<dbReference type="InterPro" id="IPR025996">
    <property type="entry name" value="MT1864/Rv1816-like_C"/>
</dbReference>
<reference evidence="6 7" key="1">
    <citation type="submission" date="2023-06" db="EMBL/GenBank/DDBJ databases">
        <authorList>
            <person name="Yushchuk O."/>
            <person name="Binda E."/>
            <person name="Ruckert-Reed C."/>
            <person name="Fedorenko V."/>
            <person name="Kalinowski J."/>
            <person name="Marinelli F."/>
        </authorList>
    </citation>
    <scope>NUCLEOTIDE SEQUENCE [LARGE SCALE GENOMIC DNA]</scope>
    <source>
        <strain evidence="6 7">NRRL 3884</strain>
    </source>
</reference>
<feature type="domain" description="HTH tetR-type" evidence="5">
    <location>
        <begin position="12"/>
        <end position="71"/>
    </location>
</feature>
<keyword evidence="7" id="KW-1185">Reference proteome</keyword>
<protein>
    <submittedName>
        <fullName evidence="6">TetR/AcrR family transcriptional regulator</fullName>
    </submittedName>
</protein>
<dbReference type="PROSITE" id="PS50977">
    <property type="entry name" value="HTH_TETR_2"/>
    <property type="match status" value="1"/>
</dbReference>
<evidence type="ECO:0000256" key="2">
    <source>
        <dbReference type="ARBA" id="ARBA00023125"/>
    </source>
</evidence>
<evidence type="ECO:0000256" key="3">
    <source>
        <dbReference type="ARBA" id="ARBA00023163"/>
    </source>
</evidence>
<dbReference type="EMBL" id="CP126980">
    <property type="protein sequence ID" value="WIM97066.1"/>
    <property type="molecule type" value="Genomic_DNA"/>
</dbReference>
<evidence type="ECO:0000256" key="1">
    <source>
        <dbReference type="ARBA" id="ARBA00023015"/>
    </source>
</evidence>
<accession>A0ABY8WJ19</accession>
<dbReference type="SUPFAM" id="SSF48498">
    <property type="entry name" value="Tetracyclin repressor-like, C-terminal domain"/>
    <property type="match status" value="1"/>
</dbReference>
<feature type="DNA-binding region" description="H-T-H motif" evidence="4">
    <location>
        <begin position="34"/>
        <end position="53"/>
    </location>
</feature>
<name>A0ABY8WJ19_9ACTN</name>
<dbReference type="InterPro" id="IPR050109">
    <property type="entry name" value="HTH-type_TetR-like_transc_reg"/>
</dbReference>
<dbReference type="InterPro" id="IPR001647">
    <property type="entry name" value="HTH_TetR"/>
</dbReference>
<keyword evidence="3" id="KW-0804">Transcription</keyword>
<dbReference type="PANTHER" id="PTHR30055:SF243">
    <property type="entry name" value="HTH-TYPE TRANSCRIPTIONAL REGULATOR RV1816"/>
    <property type="match status" value="1"/>
</dbReference>